<dbReference type="SUPFAM" id="SSF54211">
    <property type="entry name" value="Ribosomal protein S5 domain 2-like"/>
    <property type="match status" value="1"/>
</dbReference>
<comment type="caution">
    <text evidence="4">The sequence shown here is derived from an EMBL/GenBank/DDBJ whole genome shotgun (WGS) entry which is preliminary data.</text>
</comment>
<feature type="domain" description="GHMP kinase C-terminal" evidence="3">
    <location>
        <begin position="214"/>
        <end position="252"/>
    </location>
</feature>
<reference evidence="4" key="1">
    <citation type="submission" date="2021-02" db="EMBL/GenBank/DDBJ databases">
        <authorList>
            <person name="Nowell W R."/>
        </authorList>
    </citation>
    <scope>NUCLEOTIDE SEQUENCE</scope>
    <source>
        <strain evidence="4">Ploen Becks lab</strain>
    </source>
</reference>
<dbReference type="PANTHER" id="PTHR10457">
    <property type="entry name" value="MEVALONATE KINASE/GALACTOKINASE"/>
    <property type="match status" value="1"/>
</dbReference>
<dbReference type="GO" id="GO:0005829">
    <property type="term" value="C:cytosol"/>
    <property type="evidence" value="ECO:0007669"/>
    <property type="project" value="TreeGrafter"/>
</dbReference>
<dbReference type="GO" id="GO:0005524">
    <property type="term" value="F:ATP binding"/>
    <property type="evidence" value="ECO:0007669"/>
    <property type="project" value="UniProtKB-KW"/>
</dbReference>
<dbReference type="Gene3D" id="1.20.1440.340">
    <property type="match status" value="1"/>
</dbReference>
<dbReference type="InterPro" id="IPR006206">
    <property type="entry name" value="Mevalonate/galactokinase"/>
</dbReference>
<evidence type="ECO:0000256" key="1">
    <source>
        <dbReference type="ARBA" id="ARBA00022741"/>
    </source>
</evidence>
<dbReference type="Pfam" id="PF08544">
    <property type="entry name" value="GHMP_kinases_C"/>
    <property type="match status" value="1"/>
</dbReference>
<evidence type="ECO:0000313" key="4">
    <source>
        <dbReference type="EMBL" id="CAF0952688.1"/>
    </source>
</evidence>
<dbReference type="SUPFAM" id="SSF55060">
    <property type="entry name" value="GHMP Kinase, C-terminal domain"/>
    <property type="match status" value="1"/>
</dbReference>
<dbReference type="OrthoDB" id="187738at2759"/>
<evidence type="ECO:0000259" key="3">
    <source>
        <dbReference type="Pfam" id="PF08544"/>
    </source>
</evidence>
<name>A0A814D338_9BILA</name>
<dbReference type="GO" id="GO:0004335">
    <property type="term" value="F:galactokinase activity"/>
    <property type="evidence" value="ECO:0007669"/>
    <property type="project" value="TreeGrafter"/>
</dbReference>
<dbReference type="InterPro" id="IPR013750">
    <property type="entry name" value="GHMP_kinase_C_dom"/>
</dbReference>
<evidence type="ECO:0000313" key="5">
    <source>
        <dbReference type="Proteomes" id="UP000663879"/>
    </source>
</evidence>
<dbReference type="InterPro" id="IPR014721">
    <property type="entry name" value="Ribsml_uS5_D2-typ_fold_subgr"/>
</dbReference>
<organism evidence="4 5">
    <name type="scientific">Brachionus calyciflorus</name>
    <dbReference type="NCBI Taxonomy" id="104777"/>
    <lineage>
        <taxon>Eukaryota</taxon>
        <taxon>Metazoa</taxon>
        <taxon>Spiralia</taxon>
        <taxon>Gnathifera</taxon>
        <taxon>Rotifera</taxon>
        <taxon>Eurotatoria</taxon>
        <taxon>Monogononta</taxon>
        <taxon>Pseudotrocha</taxon>
        <taxon>Ploima</taxon>
        <taxon>Brachionidae</taxon>
        <taxon>Brachionus</taxon>
    </lineage>
</organism>
<dbReference type="GO" id="GO:0006012">
    <property type="term" value="P:galactose metabolic process"/>
    <property type="evidence" value="ECO:0007669"/>
    <property type="project" value="TreeGrafter"/>
</dbReference>
<accession>A0A814D338</accession>
<keyword evidence="1" id="KW-0547">Nucleotide-binding</keyword>
<sequence length="285" mass="31683">MRNNNVYSDNSTSSDEILINKDKPTLTTLFANKLELSKSRLAETCAASERYIGTQGGGMNQAISCLGQAGSAMLIDFNPSRVHNIQLPKDSLFVITNSCVEANKAATNQFNTRVVECRIATQLLAKSQGLDWRKIKKPIELQKSLNCSLLEMIELTETTLHKDVYTINEIILNSLTPNTSNLNVFQLYERDLHVFSEAQKVYDFKDAFMNLAVNYECLCDELDDLVDVCRQSGAYGSRLTGAGWDGCPVSLIQKDKLEDFLVLVFTNGESLNATISGSRLIRKSS</sequence>
<dbReference type="PRINTS" id="PR00959">
    <property type="entry name" value="MEVGALKINASE"/>
</dbReference>
<dbReference type="InterPro" id="IPR036554">
    <property type="entry name" value="GHMP_kinase_C_sf"/>
</dbReference>
<dbReference type="InterPro" id="IPR020568">
    <property type="entry name" value="Ribosomal_Su5_D2-typ_SF"/>
</dbReference>
<protein>
    <recommendedName>
        <fullName evidence="3">GHMP kinase C-terminal domain-containing protein</fullName>
    </recommendedName>
</protein>
<dbReference type="EMBL" id="CAJNOC010002810">
    <property type="protein sequence ID" value="CAF0952688.1"/>
    <property type="molecule type" value="Genomic_DNA"/>
</dbReference>
<evidence type="ECO:0000256" key="2">
    <source>
        <dbReference type="ARBA" id="ARBA00022840"/>
    </source>
</evidence>
<dbReference type="AlphaFoldDB" id="A0A814D338"/>
<dbReference type="Gene3D" id="3.30.230.10">
    <property type="match status" value="1"/>
</dbReference>
<dbReference type="PIRSF" id="PIRSF000530">
    <property type="entry name" value="Galactokinase"/>
    <property type="match status" value="1"/>
</dbReference>
<keyword evidence="2" id="KW-0067">ATP-binding</keyword>
<gene>
    <name evidence="4" type="ORF">OXX778_LOCUS14030</name>
</gene>
<dbReference type="PANTHER" id="PTHR10457:SF7">
    <property type="entry name" value="GALACTOKINASE-RELATED"/>
    <property type="match status" value="1"/>
</dbReference>
<keyword evidence="5" id="KW-1185">Reference proteome</keyword>
<proteinExistence type="predicted"/>
<dbReference type="Proteomes" id="UP000663879">
    <property type="component" value="Unassembled WGS sequence"/>
</dbReference>